<evidence type="ECO:0000313" key="3">
    <source>
        <dbReference type="Proteomes" id="UP000056252"/>
    </source>
</evidence>
<dbReference type="RefSeq" id="WP_025065364.1">
    <property type="nucleotide sequence ID" value="NZ_CP013195.1"/>
</dbReference>
<evidence type="ECO:0000256" key="1">
    <source>
        <dbReference type="SAM" id="MobiDB-lite"/>
    </source>
</evidence>
<evidence type="ECO:0000313" key="2">
    <source>
        <dbReference type="EMBL" id="ALO50019.1"/>
    </source>
</evidence>
<feature type="region of interest" description="Disordered" evidence="1">
    <location>
        <begin position="30"/>
        <end position="63"/>
    </location>
</feature>
<dbReference type="EMBL" id="CP013195">
    <property type="protein sequence ID" value="ALO50019.1"/>
    <property type="molecule type" value="Genomic_DNA"/>
</dbReference>
<keyword evidence="3" id="KW-1185">Reference proteome</keyword>
<dbReference type="KEGG" id="peo:AS203_12170"/>
<sequence length="63" mass="6667">MKKNQLKSERYFTPQCEVIVLANEQALLAGSPRVRPGGGGSGNVTINPLDPDDGGDDDDIEAP</sequence>
<accession>A0A0S2KPJ5</accession>
<proteinExistence type="predicted"/>
<reference evidence="3" key="1">
    <citation type="submission" date="2015-11" db="EMBL/GenBank/DDBJ databases">
        <authorList>
            <person name="Holder M.E."/>
            <person name="Ajami N.J."/>
            <person name="Petrosino J.F."/>
        </authorList>
    </citation>
    <scope>NUCLEOTIDE SEQUENCE [LARGE SCALE GENOMIC DNA]</scope>
    <source>
        <strain evidence="3">F0113</strain>
    </source>
</reference>
<dbReference type="Proteomes" id="UP000056252">
    <property type="component" value="Chromosome"/>
</dbReference>
<name>A0A0S2KPJ5_9BACT</name>
<feature type="compositionally biased region" description="Acidic residues" evidence="1">
    <location>
        <begin position="50"/>
        <end position="63"/>
    </location>
</feature>
<gene>
    <name evidence="2" type="ORF">AS203_12170</name>
</gene>
<protein>
    <submittedName>
        <fullName evidence="2">Uncharacterized protein</fullName>
    </submittedName>
</protein>
<dbReference type="AlphaFoldDB" id="A0A0S2KPJ5"/>
<organism evidence="2 3">
    <name type="scientific">Hoylesella enoeca</name>
    <dbReference type="NCBI Taxonomy" id="76123"/>
    <lineage>
        <taxon>Bacteria</taxon>
        <taxon>Pseudomonadati</taxon>
        <taxon>Bacteroidota</taxon>
        <taxon>Bacteroidia</taxon>
        <taxon>Bacteroidales</taxon>
        <taxon>Prevotellaceae</taxon>
        <taxon>Hoylesella</taxon>
    </lineage>
</organism>